<evidence type="ECO:0000256" key="1">
    <source>
        <dbReference type="ARBA" id="ARBA00022737"/>
    </source>
</evidence>
<evidence type="ECO:0000259" key="2">
    <source>
        <dbReference type="Pfam" id="PF24883"/>
    </source>
</evidence>
<dbReference type="AlphaFoldDB" id="A0A2V5H8X9"/>
<protein>
    <recommendedName>
        <fullName evidence="2">Nephrocystin 3-like N-terminal domain-containing protein</fullName>
    </recommendedName>
</protein>
<gene>
    <name evidence="3" type="ORF">BO99DRAFT_433402</name>
</gene>
<keyword evidence="1" id="KW-0677">Repeat</keyword>
<accession>A0A2V5H8X9</accession>
<sequence length="189" mass="20715">MGSVNNSVENHGNNSGFWVGINHGHIHLASEKLPVAADAAFDTHGNDHLGCLPGTRTETLDAINKGLLGASFFFKRGGGDRGHAKRLFPTLAQQLAQQVPDLKPLLANAIEEDPDIAEKALKEQWERLILQPLLALKHDRTIARVVGIGALDESDSEMHRDDLTTILQLLPQVQQAKSLLLRFLLMSRP</sequence>
<dbReference type="EMBL" id="KZ825142">
    <property type="protein sequence ID" value="PYI18672.1"/>
    <property type="molecule type" value="Genomic_DNA"/>
</dbReference>
<keyword evidence="4" id="KW-1185">Reference proteome</keyword>
<reference evidence="3 4" key="1">
    <citation type="submission" date="2018-02" db="EMBL/GenBank/DDBJ databases">
        <title>The genomes of Aspergillus section Nigri reveals drivers in fungal speciation.</title>
        <authorList>
            <consortium name="DOE Joint Genome Institute"/>
            <person name="Vesth T.C."/>
            <person name="Nybo J."/>
            <person name="Theobald S."/>
            <person name="Brandl J."/>
            <person name="Frisvad J.C."/>
            <person name="Nielsen K.F."/>
            <person name="Lyhne E.K."/>
            <person name="Kogle M.E."/>
            <person name="Kuo A."/>
            <person name="Riley R."/>
            <person name="Clum A."/>
            <person name="Nolan M."/>
            <person name="Lipzen A."/>
            <person name="Salamov A."/>
            <person name="Henrissat B."/>
            <person name="Wiebenga A."/>
            <person name="De vries R.P."/>
            <person name="Grigoriev I.V."/>
            <person name="Mortensen U.H."/>
            <person name="Andersen M.R."/>
            <person name="Baker S.E."/>
        </authorList>
    </citation>
    <scope>NUCLEOTIDE SEQUENCE [LARGE SCALE GENOMIC DNA]</scope>
    <source>
        <strain evidence="3 4">CBS 115571</strain>
    </source>
</reference>
<evidence type="ECO:0000313" key="4">
    <source>
        <dbReference type="Proteomes" id="UP000249829"/>
    </source>
</evidence>
<dbReference type="STRING" id="1450538.A0A2V5H8X9"/>
<dbReference type="Proteomes" id="UP000249829">
    <property type="component" value="Unassembled WGS sequence"/>
</dbReference>
<feature type="domain" description="Nephrocystin 3-like N-terminal" evidence="2">
    <location>
        <begin position="66"/>
        <end position="188"/>
    </location>
</feature>
<evidence type="ECO:0000313" key="3">
    <source>
        <dbReference type="EMBL" id="PYI18672.1"/>
    </source>
</evidence>
<dbReference type="InterPro" id="IPR056884">
    <property type="entry name" value="NPHP3-like_N"/>
</dbReference>
<organism evidence="3 4">
    <name type="scientific">Aspergillus violaceofuscus (strain CBS 115571)</name>
    <dbReference type="NCBI Taxonomy" id="1450538"/>
    <lineage>
        <taxon>Eukaryota</taxon>
        <taxon>Fungi</taxon>
        <taxon>Dikarya</taxon>
        <taxon>Ascomycota</taxon>
        <taxon>Pezizomycotina</taxon>
        <taxon>Eurotiomycetes</taxon>
        <taxon>Eurotiomycetidae</taxon>
        <taxon>Eurotiales</taxon>
        <taxon>Aspergillaceae</taxon>
        <taxon>Aspergillus</taxon>
    </lineage>
</organism>
<proteinExistence type="predicted"/>
<dbReference type="Pfam" id="PF24883">
    <property type="entry name" value="NPHP3_N"/>
    <property type="match status" value="1"/>
</dbReference>
<name>A0A2V5H8X9_ASPV1</name>